<keyword evidence="1" id="KW-1185">Reference proteome</keyword>
<dbReference type="AlphaFoldDB" id="A0A915KMN1"/>
<proteinExistence type="predicted"/>
<name>A0A915KMN1_ROMCU</name>
<evidence type="ECO:0000313" key="2">
    <source>
        <dbReference type="WBParaSite" id="nRc.2.0.1.t40102-RA"/>
    </source>
</evidence>
<reference evidence="2" key="1">
    <citation type="submission" date="2022-11" db="UniProtKB">
        <authorList>
            <consortium name="WormBaseParasite"/>
        </authorList>
    </citation>
    <scope>IDENTIFICATION</scope>
</reference>
<dbReference type="Proteomes" id="UP000887565">
    <property type="component" value="Unplaced"/>
</dbReference>
<accession>A0A915KMN1</accession>
<organism evidence="1 2">
    <name type="scientific">Romanomermis culicivorax</name>
    <name type="common">Nematode worm</name>
    <dbReference type="NCBI Taxonomy" id="13658"/>
    <lineage>
        <taxon>Eukaryota</taxon>
        <taxon>Metazoa</taxon>
        <taxon>Ecdysozoa</taxon>
        <taxon>Nematoda</taxon>
        <taxon>Enoplea</taxon>
        <taxon>Dorylaimia</taxon>
        <taxon>Mermithida</taxon>
        <taxon>Mermithoidea</taxon>
        <taxon>Mermithidae</taxon>
        <taxon>Romanomermis</taxon>
    </lineage>
</organism>
<protein>
    <submittedName>
        <fullName evidence="2">Uncharacterized protein</fullName>
    </submittedName>
</protein>
<sequence length="71" mass="7876">MFDIFGVHIGRVLGLSLGLGLGLCSSLALGGGRKIVEKSKICILQTICLFEKDQDKVTKRREYFDKGNEEM</sequence>
<dbReference type="WBParaSite" id="nRc.2.0.1.t40102-RA">
    <property type="protein sequence ID" value="nRc.2.0.1.t40102-RA"/>
    <property type="gene ID" value="nRc.2.0.1.g40102"/>
</dbReference>
<evidence type="ECO:0000313" key="1">
    <source>
        <dbReference type="Proteomes" id="UP000887565"/>
    </source>
</evidence>